<comment type="pathway">
    <text evidence="2 12">Amino-acid biosynthesis; L-valine biosynthesis; L-valine from pyruvate: step 1/4.</text>
</comment>
<dbReference type="GO" id="GO:0009099">
    <property type="term" value="P:L-valine biosynthetic process"/>
    <property type="evidence" value="ECO:0007669"/>
    <property type="project" value="UniProtKB-UniPathway"/>
</dbReference>
<dbReference type="InterPro" id="IPR029035">
    <property type="entry name" value="DHS-like_NAD/FAD-binding_dom"/>
</dbReference>
<keyword evidence="7 12" id="KW-0479">Metal-binding</keyword>
<evidence type="ECO:0000256" key="12">
    <source>
        <dbReference type="RuleBase" id="RU003591"/>
    </source>
</evidence>
<accession>A0A1H0A108</accession>
<evidence type="ECO:0000256" key="11">
    <source>
        <dbReference type="ARBA" id="ARBA00048670"/>
    </source>
</evidence>
<keyword evidence="5 12" id="KW-0028">Amino-acid biosynthesis</keyword>
<dbReference type="InterPro" id="IPR012000">
    <property type="entry name" value="Thiamin_PyroP_enz_cen_dom"/>
</dbReference>
<keyword evidence="9 12" id="KW-0786">Thiamine pyrophosphate</keyword>
<dbReference type="PANTHER" id="PTHR18968:SF13">
    <property type="entry name" value="ACETOLACTATE SYNTHASE CATALYTIC SUBUNIT, MITOCHONDRIAL"/>
    <property type="match status" value="1"/>
</dbReference>
<dbReference type="GO" id="GO:0000287">
    <property type="term" value="F:magnesium ion binding"/>
    <property type="evidence" value="ECO:0007669"/>
    <property type="project" value="UniProtKB-UniRule"/>
</dbReference>
<dbReference type="Pfam" id="PF02775">
    <property type="entry name" value="TPP_enzyme_C"/>
    <property type="match status" value="1"/>
</dbReference>
<dbReference type="FunFam" id="3.40.50.1220:FF:000008">
    <property type="entry name" value="Acetolactate synthase"/>
    <property type="match status" value="1"/>
</dbReference>
<evidence type="ECO:0000256" key="7">
    <source>
        <dbReference type="ARBA" id="ARBA00022723"/>
    </source>
</evidence>
<evidence type="ECO:0000313" key="17">
    <source>
        <dbReference type="Proteomes" id="UP000214880"/>
    </source>
</evidence>
<dbReference type="InterPro" id="IPR012846">
    <property type="entry name" value="Acetolactate_synth_lsu"/>
</dbReference>
<evidence type="ECO:0000259" key="14">
    <source>
        <dbReference type="Pfam" id="PF02775"/>
    </source>
</evidence>
<evidence type="ECO:0000256" key="4">
    <source>
        <dbReference type="ARBA" id="ARBA00013145"/>
    </source>
</evidence>
<dbReference type="Gene3D" id="3.40.50.1220">
    <property type="entry name" value="TPP-binding domain"/>
    <property type="match status" value="1"/>
</dbReference>
<evidence type="ECO:0000256" key="2">
    <source>
        <dbReference type="ARBA" id="ARBA00005025"/>
    </source>
</evidence>
<dbReference type="SUPFAM" id="SSF52467">
    <property type="entry name" value="DHS-like NAD/FAD-binding domain"/>
    <property type="match status" value="1"/>
</dbReference>
<sequence>MKMTGAKAVIECLVEQGVDTIFGYPGGMILPLYDALYDATGLRHILTVHEQGAAHAADGYARASGRVGVCIATSGPGATNLVTGLAAAFMDSVPLVAITAQVPTNLLGRDAFQEVDITGITMPITKHNLQIKDIRKLPQLLRQAFKIAGSGRPGPVLVDIPRDVLCAEFNFDTIPVMPLPDWKLTRRVENLVREAAEAIGKASRPVIVAGGGVISAGASPELLALAQKLRLPVVSTLMGLGAFPAASDQFLGLTGLHGWQAANNAVHGADVIIAAGSRFSDRLTGNRAQYSSDKVVIHIDIDPAEIDKNVLTHLGLAGDMKTILTLLEQYCRPGNIADWWNTIGQWQRQYTFRYDDSALNAPWVMRQMAEKTAGQPVAFTTDVGQHQMWAAQHLKIETPRSWITSGGLGAMGFGLPAALGAQLALGDRRRIVNIVGDGGIKMTGNEFFTIAAQCLPVITVIINNSGLGMIRQLQHAFYDQRYTACCLPQEVDFSMYARAFGIHSVTVNRPEEFCQAFDAAWSSSRPEVIVVNVAEDFVRPMITPGAALNEFVDM</sequence>
<dbReference type="Proteomes" id="UP000214880">
    <property type="component" value="Unassembled WGS sequence"/>
</dbReference>
<dbReference type="UniPathway" id="UPA00049">
    <property type="reaction ID" value="UER00059"/>
</dbReference>
<evidence type="ECO:0000313" key="16">
    <source>
        <dbReference type="EMBL" id="SDN27399.1"/>
    </source>
</evidence>
<evidence type="ECO:0000256" key="5">
    <source>
        <dbReference type="ARBA" id="ARBA00022605"/>
    </source>
</evidence>
<dbReference type="PANTHER" id="PTHR18968">
    <property type="entry name" value="THIAMINE PYROPHOSPHATE ENZYMES"/>
    <property type="match status" value="1"/>
</dbReference>
<dbReference type="Pfam" id="PF02776">
    <property type="entry name" value="TPP_enzyme_N"/>
    <property type="match status" value="1"/>
</dbReference>
<dbReference type="EMBL" id="FNHB01000016">
    <property type="protein sequence ID" value="SDN27399.1"/>
    <property type="molecule type" value="Genomic_DNA"/>
</dbReference>
<dbReference type="GO" id="GO:0050660">
    <property type="term" value="F:flavin adenine dinucleotide binding"/>
    <property type="evidence" value="ECO:0007669"/>
    <property type="project" value="InterPro"/>
</dbReference>
<dbReference type="SUPFAM" id="SSF52518">
    <property type="entry name" value="Thiamin diphosphate-binding fold (THDP-binding)"/>
    <property type="match status" value="2"/>
</dbReference>
<comment type="similarity">
    <text evidence="3 12">Belongs to the TPP enzyme family.</text>
</comment>
<evidence type="ECO:0000259" key="13">
    <source>
        <dbReference type="Pfam" id="PF00205"/>
    </source>
</evidence>
<dbReference type="AlphaFoldDB" id="A0A1H0A108"/>
<feature type="domain" description="Thiamine pyrophosphate enzyme central" evidence="13">
    <location>
        <begin position="192"/>
        <end position="326"/>
    </location>
</feature>
<proteinExistence type="inferred from homology"/>
<dbReference type="InterPro" id="IPR039368">
    <property type="entry name" value="AHAS_TPP"/>
</dbReference>
<dbReference type="InterPro" id="IPR011766">
    <property type="entry name" value="TPP_enzyme_TPP-bd"/>
</dbReference>
<dbReference type="CDD" id="cd02015">
    <property type="entry name" value="TPP_AHAS"/>
    <property type="match status" value="1"/>
</dbReference>
<keyword evidence="17" id="KW-1185">Reference proteome</keyword>
<comment type="pathway">
    <text evidence="1 12">Amino-acid biosynthesis; L-isoleucine biosynthesis; L-isoleucine from 2-oxobutanoate: step 1/4.</text>
</comment>
<dbReference type="Pfam" id="PF00205">
    <property type="entry name" value="TPP_enzyme_M"/>
    <property type="match status" value="1"/>
</dbReference>
<evidence type="ECO:0000259" key="15">
    <source>
        <dbReference type="Pfam" id="PF02776"/>
    </source>
</evidence>
<name>A0A1H0A108_9FIRM</name>
<gene>
    <name evidence="16" type="ORF">SAMN04488502_11629</name>
</gene>
<keyword evidence="10 12" id="KW-0100">Branched-chain amino acid biosynthesis</keyword>
<dbReference type="STRING" id="146817.SAMN04488502_11629"/>
<protein>
    <recommendedName>
        <fullName evidence="4 12">Acetolactate synthase</fullName>
        <ecNumber evidence="4 12">2.2.1.6</ecNumber>
    </recommendedName>
</protein>
<comment type="catalytic activity">
    <reaction evidence="11 12">
        <text>2 pyruvate + H(+) = (2S)-2-acetolactate + CO2</text>
        <dbReference type="Rhea" id="RHEA:25249"/>
        <dbReference type="ChEBI" id="CHEBI:15361"/>
        <dbReference type="ChEBI" id="CHEBI:15378"/>
        <dbReference type="ChEBI" id="CHEBI:16526"/>
        <dbReference type="ChEBI" id="CHEBI:58476"/>
        <dbReference type="EC" id="2.2.1.6"/>
    </reaction>
</comment>
<dbReference type="UniPathway" id="UPA00047">
    <property type="reaction ID" value="UER00055"/>
</dbReference>
<dbReference type="Gene3D" id="3.40.50.970">
    <property type="match status" value="2"/>
</dbReference>
<dbReference type="InterPro" id="IPR045229">
    <property type="entry name" value="TPP_enz"/>
</dbReference>
<evidence type="ECO:0000256" key="3">
    <source>
        <dbReference type="ARBA" id="ARBA00007812"/>
    </source>
</evidence>
<dbReference type="CDD" id="cd07035">
    <property type="entry name" value="TPP_PYR_POX_like"/>
    <property type="match status" value="1"/>
</dbReference>
<comment type="cofactor">
    <cofactor evidence="12">
        <name>Mg(2+)</name>
        <dbReference type="ChEBI" id="CHEBI:18420"/>
    </cofactor>
    <text evidence="12">Binds 1 Mg(2+) ion per subunit.</text>
</comment>
<evidence type="ECO:0000256" key="10">
    <source>
        <dbReference type="ARBA" id="ARBA00023304"/>
    </source>
</evidence>
<keyword evidence="8 12" id="KW-0460">Magnesium</keyword>
<keyword evidence="6 12" id="KW-0808">Transferase</keyword>
<dbReference type="GO" id="GO:0009097">
    <property type="term" value="P:isoleucine biosynthetic process"/>
    <property type="evidence" value="ECO:0007669"/>
    <property type="project" value="UniProtKB-UniPathway"/>
</dbReference>
<evidence type="ECO:0000256" key="9">
    <source>
        <dbReference type="ARBA" id="ARBA00023052"/>
    </source>
</evidence>
<feature type="domain" description="Thiamine pyrophosphate enzyme N-terminal TPP-binding" evidence="15">
    <location>
        <begin position="3"/>
        <end position="118"/>
    </location>
</feature>
<reference evidence="16 17" key="1">
    <citation type="submission" date="2016-10" db="EMBL/GenBank/DDBJ databases">
        <authorList>
            <person name="de Groot N.N."/>
        </authorList>
    </citation>
    <scope>NUCLEOTIDE SEQUENCE [LARGE SCALE GENOMIC DNA]</scope>
    <source>
        <strain evidence="16 17">DSM 1736</strain>
    </source>
</reference>
<evidence type="ECO:0000256" key="8">
    <source>
        <dbReference type="ARBA" id="ARBA00022842"/>
    </source>
</evidence>
<dbReference type="GO" id="GO:0005948">
    <property type="term" value="C:acetolactate synthase complex"/>
    <property type="evidence" value="ECO:0007669"/>
    <property type="project" value="TreeGrafter"/>
</dbReference>
<dbReference type="EC" id="2.2.1.6" evidence="4 12"/>
<organism evidence="16 17">
    <name type="scientific">Dendrosporobacter quercicolus</name>
    <dbReference type="NCBI Taxonomy" id="146817"/>
    <lineage>
        <taxon>Bacteria</taxon>
        <taxon>Bacillati</taxon>
        <taxon>Bacillota</taxon>
        <taxon>Negativicutes</taxon>
        <taxon>Selenomonadales</taxon>
        <taxon>Sporomusaceae</taxon>
        <taxon>Dendrosporobacter</taxon>
    </lineage>
</organism>
<dbReference type="InterPro" id="IPR029061">
    <property type="entry name" value="THDP-binding"/>
</dbReference>
<comment type="cofactor">
    <cofactor evidence="12">
        <name>thiamine diphosphate</name>
        <dbReference type="ChEBI" id="CHEBI:58937"/>
    </cofactor>
    <text evidence="12">Binds 1 thiamine pyrophosphate per subunit.</text>
</comment>
<feature type="domain" description="Thiamine pyrophosphate enzyme TPP-binding" evidence="14">
    <location>
        <begin position="382"/>
        <end position="531"/>
    </location>
</feature>
<dbReference type="GO" id="GO:0003984">
    <property type="term" value="F:acetolactate synthase activity"/>
    <property type="evidence" value="ECO:0007669"/>
    <property type="project" value="UniProtKB-EC"/>
</dbReference>
<dbReference type="NCBIfam" id="TIGR00118">
    <property type="entry name" value="acolac_lg"/>
    <property type="match status" value="1"/>
</dbReference>
<dbReference type="GO" id="GO:0030976">
    <property type="term" value="F:thiamine pyrophosphate binding"/>
    <property type="evidence" value="ECO:0007669"/>
    <property type="project" value="UniProtKB-UniRule"/>
</dbReference>
<dbReference type="FunFam" id="3.40.50.970:FF:000007">
    <property type="entry name" value="Acetolactate synthase"/>
    <property type="match status" value="1"/>
</dbReference>
<evidence type="ECO:0000256" key="1">
    <source>
        <dbReference type="ARBA" id="ARBA00004974"/>
    </source>
</evidence>
<evidence type="ECO:0000256" key="6">
    <source>
        <dbReference type="ARBA" id="ARBA00022679"/>
    </source>
</evidence>
<dbReference type="InterPro" id="IPR012001">
    <property type="entry name" value="Thiamin_PyroP_enz_TPP-bd_dom"/>
</dbReference>